<sequence>MNFSDSELNLANFEYIFQLVPRCCGAQKKRTGIEKIPKGWLSCGGFQRRKQEHGGSLLVCGGCISPPYCWFSDNDLVIGLDNGLALTPPMGWMDWERFRCNIDCNKDPNNCISEWLIKQMADRLAEDGYRDAGYKYVSIDDCWSNMKRDPSGNLQPNSTRFPSGMKALADYLHSKGLKLGIYADYGVLTCAGYPGSIQHMEQDAKTFASWEVDYLKWPDKQTRIGIKPDYAAIAKTCNSWRNYHDVQDTWASVLEIVDHFADNQDTFTAAAGPGHWNDPDMLVIGNFGLNYDKSKAQFALWSVLAAPLIMSNDLRNISTEARDVLLNREVIAVSQDKLGKMGKRMFTKDGFGSMVTCLVR</sequence>
<dbReference type="PROSITE" id="PS00512">
    <property type="entry name" value="ALPHA_GALACTOSIDASE"/>
    <property type="match status" value="1"/>
</dbReference>
<dbReference type="InterPro" id="IPR000111">
    <property type="entry name" value="Glyco_hydro_27/36_CS"/>
</dbReference>
<gene>
    <name evidence="5" type="ORF">OS493_021199</name>
</gene>
<protein>
    <recommendedName>
        <fullName evidence="4">Alpha-galactosidase</fullName>
        <ecNumber evidence="4">3.2.1.-</ecNumber>
    </recommendedName>
</protein>
<dbReference type="EMBL" id="MU825886">
    <property type="protein sequence ID" value="KAJ7384568.1"/>
    <property type="molecule type" value="Genomic_DNA"/>
</dbReference>
<dbReference type="SUPFAM" id="SSF51445">
    <property type="entry name" value="(Trans)glycosidases"/>
    <property type="match status" value="1"/>
</dbReference>
<comment type="similarity">
    <text evidence="1 4">Belongs to the glycosyl hydrolase 27 family.</text>
</comment>
<dbReference type="PANTHER" id="PTHR11452">
    <property type="entry name" value="ALPHA-GALACTOSIDASE/ALPHA-N-ACETYLGALACTOSAMINIDASE"/>
    <property type="match status" value="1"/>
</dbReference>
<dbReference type="InterPro" id="IPR002241">
    <property type="entry name" value="Glyco_hydro_27"/>
</dbReference>
<dbReference type="GO" id="GO:0016139">
    <property type="term" value="P:glycoside catabolic process"/>
    <property type="evidence" value="ECO:0007669"/>
    <property type="project" value="TreeGrafter"/>
</dbReference>
<keyword evidence="4" id="KW-1015">Disulfide bond</keyword>
<comment type="subunit">
    <text evidence="4">Homodimer.</text>
</comment>
<dbReference type="OrthoDB" id="5795902at2759"/>
<dbReference type="InterPro" id="IPR013785">
    <property type="entry name" value="Aldolase_TIM"/>
</dbReference>
<dbReference type="GO" id="GO:0005737">
    <property type="term" value="C:cytoplasm"/>
    <property type="evidence" value="ECO:0007669"/>
    <property type="project" value="TreeGrafter"/>
</dbReference>
<dbReference type="GO" id="GO:0004557">
    <property type="term" value="F:alpha-galactosidase activity"/>
    <property type="evidence" value="ECO:0007669"/>
    <property type="project" value="TreeGrafter"/>
</dbReference>
<evidence type="ECO:0000256" key="3">
    <source>
        <dbReference type="ARBA" id="ARBA00023295"/>
    </source>
</evidence>
<organism evidence="5 6">
    <name type="scientific">Desmophyllum pertusum</name>
    <dbReference type="NCBI Taxonomy" id="174260"/>
    <lineage>
        <taxon>Eukaryota</taxon>
        <taxon>Metazoa</taxon>
        <taxon>Cnidaria</taxon>
        <taxon>Anthozoa</taxon>
        <taxon>Hexacorallia</taxon>
        <taxon>Scleractinia</taxon>
        <taxon>Caryophylliina</taxon>
        <taxon>Caryophylliidae</taxon>
        <taxon>Desmophyllum</taxon>
    </lineage>
</organism>
<dbReference type="GO" id="GO:0009311">
    <property type="term" value="P:oligosaccharide metabolic process"/>
    <property type="evidence" value="ECO:0007669"/>
    <property type="project" value="TreeGrafter"/>
</dbReference>
<name>A0A9X0D3P8_9CNID</name>
<evidence type="ECO:0000313" key="6">
    <source>
        <dbReference type="Proteomes" id="UP001163046"/>
    </source>
</evidence>
<evidence type="ECO:0000313" key="5">
    <source>
        <dbReference type="EMBL" id="KAJ7384568.1"/>
    </source>
</evidence>
<evidence type="ECO:0000256" key="1">
    <source>
        <dbReference type="ARBA" id="ARBA00009743"/>
    </source>
</evidence>
<dbReference type="EC" id="3.2.1.-" evidence="4"/>
<dbReference type="PANTHER" id="PTHR11452:SF83">
    <property type="entry name" value="ALPHA-GALACTOSIDASE"/>
    <property type="match status" value="1"/>
</dbReference>
<dbReference type="Gene3D" id="3.20.20.70">
    <property type="entry name" value="Aldolase class I"/>
    <property type="match status" value="2"/>
</dbReference>
<dbReference type="AlphaFoldDB" id="A0A9X0D3P8"/>
<proteinExistence type="inferred from homology"/>
<dbReference type="CDD" id="cd14792">
    <property type="entry name" value="GH27"/>
    <property type="match status" value="1"/>
</dbReference>
<dbReference type="PRINTS" id="PR00740">
    <property type="entry name" value="GLHYDRLASE27"/>
</dbReference>
<dbReference type="Pfam" id="PF16499">
    <property type="entry name" value="Melibiase_2"/>
    <property type="match status" value="1"/>
</dbReference>
<reference evidence="5" key="1">
    <citation type="submission" date="2023-01" db="EMBL/GenBank/DDBJ databases">
        <title>Genome assembly of the deep-sea coral Lophelia pertusa.</title>
        <authorList>
            <person name="Herrera S."/>
            <person name="Cordes E."/>
        </authorList>
    </citation>
    <scope>NUCLEOTIDE SEQUENCE</scope>
    <source>
        <strain evidence="5">USNM1676648</strain>
        <tissue evidence="5">Polyp</tissue>
    </source>
</reference>
<keyword evidence="2 4" id="KW-0378">Hydrolase</keyword>
<keyword evidence="3 4" id="KW-0326">Glycosidase</keyword>
<keyword evidence="6" id="KW-1185">Reference proteome</keyword>
<evidence type="ECO:0000256" key="4">
    <source>
        <dbReference type="RuleBase" id="RU361168"/>
    </source>
</evidence>
<comment type="caution">
    <text evidence="5">The sequence shown here is derived from an EMBL/GenBank/DDBJ whole genome shotgun (WGS) entry which is preliminary data.</text>
</comment>
<dbReference type="Proteomes" id="UP001163046">
    <property type="component" value="Unassembled WGS sequence"/>
</dbReference>
<dbReference type="InterPro" id="IPR017853">
    <property type="entry name" value="GH"/>
</dbReference>
<accession>A0A9X0D3P8</accession>
<evidence type="ECO:0000256" key="2">
    <source>
        <dbReference type="ARBA" id="ARBA00022801"/>
    </source>
</evidence>